<dbReference type="RefSeq" id="WP_267654682.1">
    <property type="nucleotide sequence ID" value="NZ_JAOVZR010000001.1"/>
</dbReference>
<dbReference type="Gene3D" id="3.10.129.10">
    <property type="entry name" value="Hotdog Thioesterase"/>
    <property type="match status" value="1"/>
</dbReference>
<name>A0ABT3ZD01_9HYPH</name>
<dbReference type="InterPro" id="IPR029069">
    <property type="entry name" value="HotDog_dom_sf"/>
</dbReference>
<evidence type="ECO:0000313" key="3">
    <source>
        <dbReference type="EMBL" id="MCY0149179.1"/>
    </source>
</evidence>
<evidence type="ECO:0000256" key="1">
    <source>
        <dbReference type="ARBA" id="ARBA00005953"/>
    </source>
</evidence>
<gene>
    <name evidence="3" type="ORF">OEG84_16050</name>
</gene>
<proteinExistence type="inferred from homology"/>
<dbReference type="InterPro" id="IPR050563">
    <property type="entry name" value="4-hydroxybenzoyl-CoA_TE"/>
</dbReference>
<comment type="caution">
    <text evidence="3">The sequence shown here is derived from an EMBL/GenBank/DDBJ whole genome shotgun (WGS) entry which is preliminary data.</text>
</comment>
<dbReference type="Pfam" id="PF13279">
    <property type="entry name" value="4HBT_2"/>
    <property type="match status" value="1"/>
</dbReference>
<dbReference type="Proteomes" id="UP001073227">
    <property type="component" value="Unassembled WGS sequence"/>
</dbReference>
<dbReference type="PANTHER" id="PTHR31793:SF27">
    <property type="entry name" value="NOVEL THIOESTERASE SUPERFAMILY DOMAIN AND SAPOSIN A-TYPE DOMAIN CONTAINING PROTEIN (0610012H03RIK)"/>
    <property type="match status" value="1"/>
</dbReference>
<comment type="similarity">
    <text evidence="1">Belongs to the 4-hydroxybenzoyl-CoA thioesterase family.</text>
</comment>
<dbReference type="CDD" id="cd00586">
    <property type="entry name" value="4HBT"/>
    <property type="match status" value="1"/>
</dbReference>
<dbReference type="SUPFAM" id="SSF54637">
    <property type="entry name" value="Thioesterase/thiol ester dehydrase-isomerase"/>
    <property type="match status" value="1"/>
</dbReference>
<keyword evidence="2" id="KW-0378">Hydrolase</keyword>
<protein>
    <submittedName>
        <fullName evidence="3">Acyl-CoA thioesterase</fullName>
    </submittedName>
</protein>
<accession>A0ABT3ZD01</accession>
<organism evidence="3 4">
    <name type="scientific">Hoeflea algicola</name>
    <dbReference type="NCBI Taxonomy" id="2983763"/>
    <lineage>
        <taxon>Bacteria</taxon>
        <taxon>Pseudomonadati</taxon>
        <taxon>Pseudomonadota</taxon>
        <taxon>Alphaproteobacteria</taxon>
        <taxon>Hyphomicrobiales</taxon>
        <taxon>Rhizobiaceae</taxon>
        <taxon>Hoeflea</taxon>
    </lineage>
</organism>
<reference evidence="3" key="1">
    <citation type="submission" date="2022-10" db="EMBL/GenBank/DDBJ databases">
        <title>Hoeflea sp. G2-23, isolated from marine algae.</title>
        <authorList>
            <person name="Kristyanto S."/>
            <person name="Kim J.M."/>
            <person name="Jeon C.O."/>
        </authorList>
    </citation>
    <scope>NUCLEOTIDE SEQUENCE</scope>
    <source>
        <strain evidence="3">G2-23</strain>
    </source>
</reference>
<sequence length="146" mass="16556">MAVTRAPIPTRSDFARFTSLQTRWADNDMYGHMNNVVHYGLFDTAINQWLIETRLLDPWNGPLIGMVVETGCRYHAEAGFPDRITAGISVSRLGNSSVTYVIGLFRNDTETAFADGHFVHVYVDRGSRRTVPLSDHWRQKLGEISR</sequence>
<dbReference type="PANTHER" id="PTHR31793">
    <property type="entry name" value="4-HYDROXYBENZOYL-COA THIOESTERASE FAMILY MEMBER"/>
    <property type="match status" value="1"/>
</dbReference>
<evidence type="ECO:0000256" key="2">
    <source>
        <dbReference type="ARBA" id="ARBA00022801"/>
    </source>
</evidence>
<keyword evidence="4" id="KW-1185">Reference proteome</keyword>
<evidence type="ECO:0000313" key="4">
    <source>
        <dbReference type="Proteomes" id="UP001073227"/>
    </source>
</evidence>
<dbReference type="EMBL" id="JAOVZR010000001">
    <property type="protein sequence ID" value="MCY0149179.1"/>
    <property type="molecule type" value="Genomic_DNA"/>
</dbReference>